<organism evidence="5 6">
    <name type="scientific">Dioscorea cayennensis subsp. rotundata</name>
    <name type="common">White Guinea yam</name>
    <name type="synonym">Dioscorea rotundata</name>
    <dbReference type="NCBI Taxonomy" id="55577"/>
    <lineage>
        <taxon>Eukaryota</taxon>
        <taxon>Viridiplantae</taxon>
        <taxon>Streptophyta</taxon>
        <taxon>Embryophyta</taxon>
        <taxon>Tracheophyta</taxon>
        <taxon>Spermatophyta</taxon>
        <taxon>Magnoliopsida</taxon>
        <taxon>Liliopsida</taxon>
        <taxon>Dioscoreales</taxon>
        <taxon>Dioscoreaceae</taxon>
        <taxon>Dioscorea</taxon>
    </lineage>
</organism>
<dbReference type="InterPro" id="IPR011905">
    <property type="entry name" value="GlrX-like_pln_2"/>
</dbReference>
<keyword evidence="3" id="KW-0963">Cytoplasm</keyword>
<evidence type="ECO:0000313" key="5">
    <source>
        <dbReference type="Proteomes" id="UP001515500"/>
    </source>
</evidence>
<reference evidence="6" key="1">
    <citation type="submission" date="2025-08" db="UniProtKB">
        <authorList>
            <consortium name="RefSeq"/>
        </authorList>
    </citation>
    <scope>IDENTIFICATION</scope>
</reference>
<dbReference type="SUPFAM" id="SSF52833">
    <property type="entry name" value="Thioredoxin-like"/>
    <property type="match status" value="1"/>
</dbReference>
<accession>A0AB40C7K0</accession>
<dbReference type="GO" id="GO:0005737">
    <property type="term" value="C:cytoplasm"/>
    <property type="evidence" value="ECO:0007669"/>
    <property type="project" value="UniProtKB-SubCell"/>
</dbReference>
<name>A0AB40C7K0_DIOCR</name>
<evidence type="ECO:0000256" key="4">
    <source>
        <dbReference type="ARBA" id="ARBA00023284"/>
    </source>
</evidence>
<evidence type="ECO:0000256" key="3">
    <source>
        <dbReference type="ARBA" id="ARBA00022490"/>
    </source>
</evidence>
<gene>
    <name evidence="6" type="primary">LOC120273209</name>
</gene>
<comment type="subcellular location">
    <subcellularLocation>
        <location evidence="1">Cytoplasm</location>
    </subcellularLocation>
</comment>
<dbReference type="PROSITE" id="PS51354">
    <property type="entry name" value="GLUTAREDOXIN_2"/>
    <property type="match status" value="1"/>
</dbReference>
<keyword evidence="4" id="KW-0676">Redox-active center</keyword>
<sequence length="115" mass="12988">MVAIKEEGLIPIVEGSMVVIVGRRGCHMNYVAQRLLEGLKAYPTMYDVSEGFVARMMLMSNVRRILNGDDKTFVPPFFPMVFIRRELIGSLDCLIAIHVFGELIPMLKVASTIWL</sequence>
<evidence type="ECO:0000256" key="2">
    <source>
        <dbReference type="ARBA" id="ARBA00007568"/>
    </source>
</evidence>
<keyword evidence="5" id="KW-1185">Reference proteome</keyword>
<dbReference type="Gene3D" id="3.40.30.10">
    <property type="entry name" value="Glutaredoxin"/>
    <property type="match status" value="1"/>
</dbReference>
<comment type="similarity">
    <text evidence="2">Belongs to the glutaredoxin family. CC-type subfamily.</text>
</comment>
<evidence type="ECO:0000256" key="1">
    <source>
        <dbReference type="ARBA" id="ARBA00004496"/>
    </source>
</evidence>
<dbReference type="RefSeq" id="XP_039135776.1">
    <property type="nucleotide sequence ID" value="XM_039279842.1"/>
</dbReference>
<dbReference type="AlphaFoldDB" id="A0AB40C7K0"/>
<dbReference type="PANTHER" id="PTHR10168">
    <property type="entry name" value="GLUTAREDOXIN"/>
    <property type="match status" value="1"/>
</dbReference>
<evidence type="ECO:0000313" key="6">
    <source>
        <dbReference type="RefSeq" id="XP_039135776.1"/>
    </source>
</evidence>
<dbReference type="InterPro" id="IPR036249">
    <property type="entry name" value="Thioredoxin-like_sf"/>
</dbReference>
<dbReference type="Proteomes" id="UP001515500">
    <property type="component" value="Chromosome 12"/>
</dbReference>
<protein>
    <submittedName>
        <fullName evidence="6">Monothiol glutaredoxin-S3-like</fullName>
    </submittedName>
</protein>
<proteinExistence type="inferred from homology"/>
<dbReference type="GeneID" id="120273209"/>